<evidence type="ECO:0000256" key="1">
    <source>
        <dbReference type="ARBA" id="ARBA00004196"/>
    </source>
</evidence>
<dbReference type="GO" id="GO:0055085">
    <property type="term" value="P:transmembrane transport"/>
    <property type="evidence" value="ECO:0007669"/>
    <property type="project" value="InterPro"/>
</dbReference>
<feature type="chain" id="PRO_5007465096" description="C4-dicarboxylate ABC transporter substrate-binding protein" evidence="5">
    <location>
        <begin position="23"/>
        <end position="339"/>
    </location>
</feature>
<keyword evidence="7" id="KW-1185">Reference proteome</keyword>
<evidence type="ECO:0008006" key="8">
    <source>
        <dbReference type="Google" id="ProtNLM"/>
    </source>
</evidence>
<dbReference type="GO" id="GO:0030288">
    <property type="term" value="C:outer membrane-bounded periplasmic space"/>
    <property type="evidence" value="ECO:0007669"/>
    <property type="project" value="InterPro"/>
</dbReference>
<evidence type="ECO:0000256" key="5">
    <source>
        <dbReference type="SAM" id="SignalP"/>
    </source>
</evidence>
<dbReference type="NCBIfam" id="TIGR00787">
    <property type="entry name" value="dctP"/>
    <property type="match status" value="1"/>
</dbReference>
<dbReference type="EMBL" id="LNTU01000041">
    <property type="protein sequence ID" value="KXF74709.1"/>
    <property type="molecule type" value="Genomic_DNA"/>
</dbReference>
<organism evidence="6 7">
    <name type="scientific">Paramesorhizobium deserti</name>
    <dbReference type="NCBI Taxonomy" id="1494590"/>
    <lineage>
        <taxon>Bacteria</taxon>
        <taxon>Pseudomonadati</taxon>
        <taxon>Pseudomonadota</taxon>
        <taxon>Alphaproteobacteria</taxon>
        <taxon>Hyphomicrobiales</taxon>
        <taxon>Phyllobacteriaceae</taxon>
        <taxon>Paramesorhizobium</taxon>
    </lineage>
</organism>
<proteinExistence type="inferred from homology"/>
<dbReference type="PANTHER" id="PTHR33376:SF4">
    <property type="entry name" value="SIALIC ACID-BINDING PERIPLASMIC PROTEIN SIAP"/>
    <property type="match status" value="1"/>
</dbReference>
<reference evidence="6 7" key="1">
    <citation type="submission" date="2015-11" db="EMBL/GenBank/DDBJ databases">
        <title>Draft genome sequence of Paramesorhizobium deserti A-3-E, a strain highly resistant to diverse beta-lactam antibiotics.</title>
        <authorList>
            <person name="Lv R."/>
            <person name="Yang X."/>
            <person name="Fang N."/>
            <person name="Guo J."/>
            <person name="Luo X."/>
            <person name="Peng F."/>
            <person name="Yang R."/>
            <person name="Cui Y."/>
            <person name="Fang C."/>
            <person name="Song Y."/>
        </authorList>
    </citation>
    <scope>NUCLEOTIDE SEQUENCE [LARGE SCALE GENOMIC DNA]</scope>
    <source>
        <strain evidence="6 7">A-3-E</strain>
    </source>
</reference>
<feature type="signal peptide" evidence="5">
    <location>
        <begin position="1"/>
        <end position="22"/>
    </location>
</feature>
<dbReference type="OrthoDB" id="9803763at2"/>
<keyword evidence="4 5" id="KW-0732">Signal</keyword>
<dbReference type="AlphaFoldDB" id="A0A135HND9"/>
<dbReference type="InterPro" id="IPR004682">
    <property type="entry name" value="TRAP_DctP"/>
</dbReference>
<keyword evidence="3" id="KW-0813">Transport</keyword>
<evidence type="ECO:0000256" key="3">
    <source>
        <dbReference type="ARBA" id="ARBA00022448"/>
    </source>
</evidence>
<dbReference type="PANTHER" id="PTHR33376">
    <property type="match status" value="1"/>
</dbReference>
<gene>
    <name evidence="6" type="ORF">ATN84_22710</name>
</gene>
<evidence type="ECO:0000256" key="4">
    <source>
        <dbReference type="ARBA" id="ARBA00022729"/>
    </source>
</evidence>
<dbReference type="PIRSF" id="PIRSF006470">
    <property type="entry name" value="DctB"/>
    <property type="match status" value="1"/>
</dbReference>
<dbReference type="InterPro" id="IPR038404">
    <property type="entry name" value="TRAP_DctP_sf"/>
</dbReference>
<dbReference type="Gene3D" id="3.40.190.170">
    <property type="entry name" value="Bacterial extracellular solute-binding protein, family 7"/>
    <property type="match status" value="1"/>
</dbReference>
<name>A0A135HND9_9HYPH</name>
<dbReference type="RefSeq" id="WP_068885281.1">
    <property type="nucleotide sequence ID" value="NZ_LNTU01000041.1"/>
</dbReference>
<evidence type="ECO:0000313" key="6">
    <source>
        <dbReference type="EMBL" id="KXF74709.1"/>
    </source>
</evidence>
<evidence type="ECO:0000313" key="7">
    <source>
        <dbReference type="Proteomes" id="UP000070107"/>
    </source>
</evidence>
<dbReference type="Pfam" id="PF03480">
    <property type="entry name" value="DctP"/>
    <property type="match status" value="1"/>
</dbReference>
<dbReference type="InterPro" id="IPR018389">
    <property type="entry name" value="DctP_fam"/>
</dbReference>
<sequence length="339" mass="37005">MKSILLAFVASAAMLIAGTASAQEYTIKYCFADVDQPGENAAAAHAYVFKDALERLSGGRMKVDLFPNGQLGDAKSMAQQIRRGTIGVASFSSGVFASLYYPKLGVLDLPFLYSTRAQMVDTLSTDNDYMRKLVDDIAAETGVRILGFEPYGFRNFTTASREIREPADLAGLKMRTQEIVPHQEMMRALGATPTPIPFMELYSSLQTGVVDGEENPLATILQQKFYQVQKHLTLSGHLMTIAGIFVNEKWYQSLPDDLKTAVVAANKEASLAYAGIGAVQDVLALKALQENGMQAYAPTAEQMAKFRDATTGTVRGWAEKEYGKEFVGGFFSHVETASK</sequence>
<accession>A0A135HND9</accession>
<evidence type="ECO:0000256" key="2">
    <source>
        <dbReference type="ARBA" id="ARBA00009023"/>
    </source>
</evidence>
<comment type="similarity">
    <text evidence="2">Belongs to the bacterial solute-binding protein 7 family.</text>
</comment>
<dbReference type="NCBIfam" id="NF037995">
    <property type="entry name" value="TRAP_S1"/>
    <property type="match status" value="1"/>
</dbReference>
<protein>
    <recommendedName>
        <fullName evidence="8">C4-dicarboxylate ABC transporter substrate-binding protein</fullName>
    </recommendedName>
</protein>
<comment type="subcellular location">
    <subcellularLocation>
        <location evidence="1">Cell envelope</location>
    </subcellularLocation>
</comment>
<dbReference type="STRING" id="1494590.ATN84_22710"/>
<comment type="caution">
    <text evidence="6">The sequence shown here is derived from an EMBL/GenBank/DDBJ whole genome shotgun (WGS) entry which is preliminary data.</text>
</comment>
<dbReference type="Proteomes" id="UP000070107">
    <property type="component" value="Unassembled WGS sequence"/>
</dbReference>